<dbReference type="PIRSF" id="PIRSF021290">
    <property type="entry name" value="DUF1273"/>
    <property type="match status" value="1"/>
</dbReference>
<proteinExistence type="inferred from homology"/>
<sequence>MYFKVVKKSEVLNLKTVYVTGYKSFELNIFKEDIPEVTYLKAFIKHKLEQYLDEGLEWVLIQGQIGIELWAAEVVIELRALYPDLKLGIITPFYGHTSKWNEQNQAKYNKIAQEADFIESVHHTEYEGPHQFKQTDQFMLEHSDMSLLIYDEEQEGSPKFFKRMLVDFMKKTNYTCDIVAFDELTEFINDLQWEQYQSFE</sequence>
<dbReference type="PANTHER" id="PTHR38440:SF1">
    <property type="entry name" value="UPF0398 PROTEIN SPR0331"/>
    <property type="match status" value="1"/>
</dbReference>
<dbReference type="NCBIfam" id="NF010181">
    <property type="entry name" value="PRK13660.1"/>
    <property type="match status" value="1"/>
</dbReference>
<evidence type="ECO:0000313" key="2">
    <source>
        <dbReference type="EMBL" id="PTF14796.1"/>
    </source>
</evidence>
<protein>
    <recommendedName>
        <fullName evidence="1">UPF0398 protein BUY48_06950</fullName>
    </recommendedName>
</protein>
<dbReference type="HAMAP" id="MF_01575">
    <property type="entry name" value="UPF0398"/>
    <property type="match status" value="1"/>
</dbReference>
<dbReference type="Proteomes" id="UP000243350">
    <property type="component" value="Unassembled WGS sequence"/>
</dbReference>
<evidence type="ECO:0000313" key="3">
    <source>
        <dbReference type="Proteomes" id="UP000243350"/>
    </source>
</evidence>
<gene>
    <name evidence="2" type="ORF">BUY48_06950</name>
</gene>
<dbReference type="AlphaFoldDB" id="A0A2T4KQH2"/>
<dbReference type="RefSeq" id="WP_107520220.1">
    <property type="nucleotide sequence ID" value="NZ_PYZH01000036.1"/>
</dbReference>
<dbReference type="Gene3D" id="3.40.50.450">
    <property type="match status" value="1"/>
</dbReference>
<organism evidence="2 3">
    <name type="scientific">Staphylococcus devriesei</name>
    <dbReference type="NCBI Taxonomy" id="586733"/>
    <lineage>
        <taxon>Bacteria</taxon>
        <taxon>Bacillati</taxon>
        <taxon>Bacillota</taxon>
        <taxon>Bacilli</taxon>
        <taxon>Bacillales</taxon>
        <taxon>Staphylococcaceae</taxon>
        <taxon>Staphylococcus</taxon>
    </lineage>
</organism>
<reference evidence="2 3" key="1">
    <citation type="journal article" date="2016" name="Front. Microbiol.">
        <title>Comprehensive Phylogenetic Analysis of Bovine Non-aureus Staphylococci Species Based on Whole-Genome Sequencing.</title>
        <authorList>
            <person name="Naushad S."/>
            <person name="Barkema H.W."/>
            <person name="Luby C."/>
            <person name="Condas L.A."/>
            <person name="Nobrega D.B."/>
            <person name="Carson D.A."/>
            <person name="De Buck J."/>
        </authorList>
    </citation>
    <scope>NUCLEOTIDE SEQUENCE [LARGE SCALE GENOMIC DNA]</scope>
    <source>
        <strain evidence="2 3">SNUC 4143</strain>
    </source>
</reference>
<dbReference type="InterPro" id="IPR010697">
    <property type="entry name" value="YspA"/>
</dbReference>
<dbReference type="SUPFAM" id="SSF102405">
    <property type="entry name" value="MCP/YpsA-like"/>
    <property type="match status" value="1"/>
</dbReference>
<comment type="similarity">
    <text evidence="1">Belongs to the UPF0398 family.</text>
</comment>
<dbReference type="EMBL" id="PYZH01000036">
    <property type="protein sequence ID" value="PTF14796.1"/>
    <property type="molecule type" value="Genomic_DNA"/>
</dbReference>
<dbReference type="PANTHER" id="PTHR38440">
    <property type="entry name" value="UPF0398 PROTEIN YPSA"/>
    <property type="match status" value="1"/>
</dbReference>
<name>A0A2T4KQH2_9STAP</name>
<evidence type="ECO:0000256" key="1">
    <source>
        <dbReference type="HAMAP-Rule" id="MF_01575"/>
    </source>
</evidence>
<comment type="caution">
    <text evidence="2">The sequence shown here is derived from an EMBL/GenBank/DDBJ whole genome shotgun (WGS) entry which is preliminary data.</text>
</comment>
<dbReference type="Pfam" id="PF06908">
    <property type="entry name" value="YpsA"/>
    <property type="match status" value="1"/>
</dbReference>
<accession>A0A2T4KQH2</accession>